<evidence type="ECO:0000256" key="4">
    <source>
        <dbReference type="ARBA" id="ARBA00023136"/>
    </source>
</evidence>
<gene>
    <name evidence="9" type="ORF">EV195_106120</name>
</gene>
<dbReference type="RefSeq" id="WP_132794994.1">
    <property type="nucleotide sequence ID" value="NZ_SLXM01000006.1"/>
</dbReference>
<keyword evidence="5" id="KW-0998">Cell outer membrane</keyword>
<feature type="chain" id="PRO_5020999650" evidence="6">
    <location>
        <begin position="19"/>
        <end position="513"/>
    </location>
</feature>
<evidence type="ECO:0000259" key="8">
    <source>
        <dbReference type="Pfam" id="PF14322"/>
    </source>
</evidence>
<evidence type="ECO:0000256" key="2">
    <source>
        <dbReference type="ARBA" id="ARBA00006275"/>
    </source>
</evidence>
<feature type="domain" description="SusD-like N-terminal" evidence="8">
    <location>
        <begin position="34"/>
        <end position="222"/>
    </location>
</feature>
<feature type="domain" description="RagB/SusD" evidence="7">
    <location>
        <begin position="377"/>
        <end position="513"/>
    </location>
</feature>
<dbReference type="InterPro" id="IPR033985">
    <property type="entry name" value="SusD-like_N"/>
</dbReference>
<feature type="signal peptide" evidence="6">
    <location>
        <begin position="1"/>
        <end position="18"/>
    </location>
</feature>
<dbReference type="EMBL" id="SLXM01000006">
    <property type="protein sequence ID" value="TCP24315.1"/>
    <property type="molecule type" value="Genomic_DNA"/>
</dbReference>
<comment type="caution">
    <text evidence="9">The sequence shown here is derived from an EMBL/GenBank/DDBJ whole genome shotgun (WGS) entry which is preliminary data.</text>
</comment>
<dbReference type="InterPro" id="IPR012944">
    <property type="entry name" value="SusD_RagB_dom"/>
</dbReference>
<evidence type="ECO:0000256" key="5">
    <source>
        <dbReference type="ARBA" id="ARBA00023237"/>
    </source>
</evidence>
<keyword evidence="10" id="KW-1185">Reference proteome</keyword>
<comment type="similarity">
    <text evidence="2">Belongs to the SusD family.</text>
</comment>
<dbReference type="Gene3D" id="1.25.40.390">
    <property type="match status" value="1"/>
</dbReference>
<evidence type="ECO:0000313" key="9">
    <source>
        <dbReference type="EMBL" id="TCP24315.1"/>
    </source>
</evidence>
<organism evidence="9 10">
    <name type="scientific">Tenacibaculum skagerrakense</name>
    <dbReference type="NCBI Taxonomy" id="186571"/>
    <lineage>
        <taxon>Bacteria</taxon>
        <taxon>Pseudomonadati</taxon>
        <taxon>Bacteroidota</taxon>
        <taxon>Flavobacteriia</taxon>
        <taxon>Flavobacteriales</taxon>
        <taxon>Flavobacteriaceae</taxon>
        <taxon>Tenacibaculum</taxon>
    </lineage>
</organism>
<evidence type="ECO:0000259" key="7">
    <source>
        <dbReference type="Pfam" id="PF07980"/>
    </source>
</evidence>
<comment type="subcellular location">
    <subcellularLocation>
        <location evidence="1">Cell outer membrane</location>
    </subcellularLocation>
</comment>
<sequence length="513" mass="56792">MKRAIYFIAFILFLGAMSCSEDFTNNPREDVQDITTFFLEEENVEQAVIGVYDLMQYNYSRDWHSAFFVKLLPGDDANAAGGNSNDQPQLQDIDDYANVATSNPSIESVWNLFYRTIAMSNLIIENLADSNVSNKDRAIAEAKFFRAWCYFELTTMFGDIPLRLTVPKGAQDFGLKKSTRALVYEAIEADLNEAIANLPEKSAIADPFRVSKGTAQAVMGKVLVFQEKYSEAIPFFQSVINNPSHDLESNIEDVWSVNNEFGTESLLEIGFISTSGRDWGNIAWGGRNESNLHIQLMGPRGDGIFGVDPVGLLNGWGFNLPTSKLANTFDAAGDTQRKRATLMTESELIAAGGSVDASVATGGVIWDYEGSIRIKYATKAEDTSSDGVRELNYSTNFRLLRYAEVLLLAAEAYNMSGNDPQARIELNKVRNRAGLADVPTTTSGTDLFDAIVNEKFLELAHEGQRFWDLVRWGRAATELAGTGYTNKNNLYPIPQTEIDKNSELTAADQNPGY</sequence>
<keyword evidence="3 6" id="KW-0732">Signal</keyword>
<dbReference type="Pfam" id="PF07980">
    <property type="entry name" value="SusD_RagB"/>
    <property type="match status" value="1"/>
</dbReference>
<evidence type="ECO:0000313" key="10">
    <source>
        <dbReference type="Proteomes" id="UP000294564"/>
    </source>
</evidence>
<dbReference type="GO" id="GO:0009279">
    <property type="term" value="C:cell outer membrane"/>
    <property type="evidence" value="ECO:0007669"/>
    <property type="project" value="UniProtKB-SubCell"/>
</dbReference>
<dbReference type="SUPFAM" id="SSF48452">
    <property type="entry name" value="TPR-like"/>
    <property type="match status" value="1"/>
</dbReference>
<dbReference type="AlphaFoldDB" id="A0A4R2NSF9"/>
<dbReference type="OrthoDB" id="5694214at2"/>
<evidence type="ECO:0000256" key="6">
    <source>
        <dbReference type="SAM" id="SignalP"/>
    </source>
</evidence>
<dbReference type="InterPro" id="IPR011990">
    <property type="entry name" value="TPR-like_helical_dom_sf"/>
</dbReference>
<evidence type="ECO:0000256" key="1">
    <source>
        <dbReference type="ARBA" id="ARBA00004442"/>
    </source>
</evidence>
<evidence type="ECO:0000256" key="3">
    <source>
        <dbReference type="ARBA" id="ARBA00022729"/>
    </source>
</evidence>
<keyword evidence="4" id="KW-0472">Membrane</keyword>
<dbReference type="CDD" id="cd08977">
    <property type="entry name" value="SusD"/>
    <property type="match status" value="1"/>
</dbReference>
<dbReference type="Pfam" id="PF14322">
    <property type="entry name" value="SusD-like_3"/>
    <property type="match status" value="1"/>
</dbReference>
<protein>
    <submittedName>
        <fullName evidence="9">Putative outer membrane starch-binding protein</fullName>
    </submittedName>
</protein>
<proteinExistence type="inferred from homology"/>
<dbReference type="Proteomes" id="UP000294564">
    <property type="component" value="Unassembled WGS sequence"/>
</dbReference>
<accession>A0A4R2NSF9</accession>
<dbReference type="PROSITE" id="PS51257">
    <property type="entry name" value="PROKAR_LIPOPROTEIN"/>
    <property type="match status" value="1"/>
</dbReference>
<name>A0A4R2NSF9_9FLAO</name>
<reference evidence="9 10" key="1">
    <citation type="submission" date="2019-03" db="EMBL/GenBank/DDBJ databases">
        <title>Genomic Encyclopedia of Type Strains, Phase IV (KMG-IV): sequencing the most valuable type-strain genomes for metagenomic binning, comparative biology and taxonomic classification.</title>
        <authorList>
            <person name="Goeker M."/>
        </authorList>
    </citation>
    <scope>NUCLEOTIDE SEQUENCE [LARGE SCALE GENOMIC DNA]</scope>
    <source>
        <strain evidence="9 10">DSM 14836</strain>
    </source>
</reference>